<dbReference type="InterPro" id="IPR045584">
    <property type="entry name" value="Pilin-like"/>
</dbReference>
<protein>
    <submittedName>
        <fullName evidence="2">Type II secretion envelope pseudopilin protein (PulG,guides folded protein to PulD in outer membrane)</fullName>
    </submittedName>
</protein>
<feature type="transmembrane region" description="Helical" evidence="1">
    <location>
        <begin position="7"/>
        <end position="25"/>
    </location>
</feature>
<keyword evidence="1" id="KW-1133">Transmembrane helix</keyword>
<dbReference type="AlphaFoldDB" id="A0A1W1BF88"/>
<organism evidence="2">
    <name type="scientific">hydrothermal vent metagenome</name>
    <dbReference type="NCBI Taxonomy" id="652676"/>
    <lineage>
        <taxon>unclassified sequences</taxon>
        <taxon>metagenomes</taxon>
        <taxon>ecological metagenomes</taxon>
    </lineage>
</organism>
<sequence length="156" mass="17187">MRKAFTMIELVFVIVVIGILGMIAVPKFSATRDDAMATRAKTTVANIRTAMSSEVQRKILKADYTPITNLGGVANSYDKPIFDYFNSSATNGRVLEYAPRSCKNSSNTGCWMRTGASSYTYKMPSGIGGNVKFNVSNNRFECDTTHNADGCRKLER</sequence>
<evidence type="ECO:0000313" key="2">
    <source>
        <dbReference type="EMBL" id="SFV52216.1"/>
    </source>
</evidence>
<accession>A0A1W1BF88</accession>
<gene>
    <name evidence="2" type="ORF">MNB_SV-14-1160</name>
</gene>
<dbReference type="Gene3D" id="3.30.700.10">
    <property type="entry name" value="Glycoprotein, Type 4 Pilin"/>
    <property type="match status" value="1"/>
</dbReference>
<evidence type="ECO:0000256" key="1">
    <source>
        <dbReference type="SAM" id="Phobius"/>
    </source>
</evidence>
<name>A0A1W1BF88_9ZZZZ</name>
<dbReference type="EMBL" id="FPHN01000004">
    <property type="protein sequence ID" value="SFV52216.1"/>
    <property type="molecule type" value="Genomic_DNA"/>
</dbReference>
<reference evidence="2" key="1">
    <citation type="submission" date="2016-10" db="EMBL/GenBank/DDBJ databases">
        <authorList>
            <person name="de Groot N.N."/>
        </authorList>
    </citation>
    <scope>NUCLEOTIDE SEQUENCE</scope>
</reference>
<keyword evidence="1" id="KW-0812">Transmembrane</keyword>
<dbReference type="InterPro" id="IPR012902">
    <property type="entry name" value="N_methyl_site"/>
</dbReference>
<dbReference type="NCBIfam" id="TIGR02532">
    <property type="entry name" value="IV_pilin_GFxxxE"/>
    <property type="match status" value="1"/>
</dbReference>
<keyword evidence="1" id="KW-0472">Membrane</keyword>
<proteinExistence type="predicted"/>
<dbReference type="SUPFAM" id="SSF54523">
    <property type="entry name" value="Pili subunits"/>
    <property type="match status" value="1"/>
</dbReference>